<evidence type="ECO:0000256" key="3">
    <source>
        <dbReference type="ARBA" id="ARBA00023004"/>
    </source>
</evidence>
<dbReference type="SUPFAM" id="SSF48264">
    <property type="entry name" value="Cytochrome P450"/>
    <property type="match status" value="1"/>
</dbReference>
<dbReference type="PANTHER" id="PTHR24300:SF153">
    <property type="entry name" value="CYTOCHROME P450 2G1-LIKE-RELATED"/>
    <property type="match status" value="1"/>
</dbReference>
<sequence>MGDCSGDGLRFPLCRESCISLGQPFDPSTTVICASSNIISRLVMGMRFDYSDKRWMDTLAESRKAFHIVSSTWGQVYDTFPRIMKYLPGPHRKTFQLVKSLKDYVKESIKTHQKTLDSACPRDYIDCFLIRMNQVSTFLQHQL</sequence>
<evidence type="ECO:0000256" key="1">
    <source>
        <dbReference type="ARBA" id="ARBA00010617"/>
    </source>
</evidence>
<dbReference type="InterPro" id="IPR001128">
    <property type="entry name" value="Cyt_P450"/>
</dbReference>
<evidence type="ECO:0000313" key="4">
    <source>
        <dbReference type="EMBL" id="CAJ0966687.1"/>
    </source>
</evidence>
<evidence type="ECO:0000256" key="2">
    <source>
        <dbReference type="ARBA" id="ARBA00022723"/>
    </source>
</evidence>
<name>A0ABN9MIX4_9NEOB</name>
<keyword evidence="5" id="KW-1185">Reference proteome</keyword>
<keyword evidence="2" id="KW-0479">Metal-binding</keyword>
<dbReference type="EMBL" id="CAUEEQ010076310">
    <property type="protein sequence ID" value="CAJ0966687.1"/>
    <property type="molecule type" value="Genomic_DNA"/>
</dbReference>
<dbReference type="Gene3D" id="1.10.630.10">
    <property type="entry name" value="Cytochrome P450"/>
    <property type="match status" value="1"/>
</dbReference>
<protein>
    <submittedName>
        <fullName evidence="4">Uncharacterized protein</fullName>
    </submittedName>
</protein>
<dbReference type="Proteomes" id="UP001176940">
    <property type="component" value="Unassembled WGS sequence"/>
</dbReference>
<evidence type="ECO:0000313" key="5">
    <source>
        <dbReference type="Proteomes" id="UP001176940"/>
    </source>
</evidence>
<dbReference type="InterPro" id="IPR036396">
    <property type="entry name" value="Cyt_P450_sf"/>
</dbReference>
<reference evidence="4" key="1">
    <citation type="submission" date="2023-07" db="EMBL/GenBank/DDBJ databases">
        <authorList>
            <person name="Stuckert A."/>
        </authorList>
    </citation>
    <scope>NUCLEOTIDE SEQUENCE</scope>
</reference>
<keyword evidence="3" id="KW-0408">Iron</keyword>
<comment type="caution">
    <text evidence="4">The sequence shown here is derived from an EMBL/GenBank/DDBJ whole genome shotgun (WGS) entry which is preliminary data.</text>
</comment>
<dbReference type="PANTHER" id="PTHR24300">
    <property type="entry name" value="CYTOCHROME P450 508A4-RELATED"/>
    <property type="match status" value="1"/>
</dbReference>
<organism evidence="4 5">
    <name type="scientific">Ranitomeya imitator</name>
    <name type="common">mimic poison frog</name>
    <dbReference type="NCBI Taxonomy" id="111125"/>
    <lineage>
        <taxon>Eukaryota</taxon>
        <taxon>Metazoa</taxon>
        <taxon>Chordata</taxon>
        <taxon>Craniata</taxon>
        <taxon>Vertebrata</taxon>
        <taxon>Euteleostomi</taxon>
        <taxon>Amphibia</taxon>
        <taxon>Batrachia</taxon>
        <taxon>Anura</taxon>
        <taxon>Neobatrachia</taxon>
        <taxon>Hyloidea</taxon>
        <taxon>Dendrobatidae</taxon>
        <taxon>Dendrobatinae</taxon>
        <taxon>Ranitomeya</taxon>
    </lineage>
</organism>
<dbReference type="Pfam" id="PF00067">
    <property type="entry name" value="p450"/>
    <property type="match status" value="1"/>
</dbReference>
<gene>
    <name evidence="4" type="ORF">RIMI_LOCUS21555794</name>
</gene>
<proteinExistence type="inferred from homology"/>
<dbReference type="InterPro" id="IPR050182">
    <property type="entry name" value="Cytochrome_P450_fam2"/>
</dbReference>
<comment type="similarity">
    <text evidence="1">Belongs to the cytochrome P450 family.</text>
</comment>
<accession>A0ABN9MIX4</accession>